<comment type="caution">
    <text evidence="2">The sequence shown here is derived from an EMBL/GenBank/DDBJ whole genome shotgun (WGS) entry which is preliminary data.</text>
</comment>
<evidence type="ECO:0000256" key="1">
    <source>
        <dbReference type="SAM" id="MobiDB-lite"/>
    </source>
</evidence>
<dbReference type="Proteomes" id="UP001162972">
    <property type="component" value="Chromosome 12"/>
</dbReference>
<evidence type="ECO:0000313" key="2">
    <source>
        <dbReference type="EMBL" id="KAJ6418668.1"/>
    </source>
</evidence>
<organism evidence="2 3">
    <name type="scientific">Salix udensis</name>
    <dbReference type="NCBI Taxonomy" id="889485"/>
    <lineage>
        <taxon>Eukaryota</taxon>
        <taxon>Viridiplantae</taxon>
        <taxon>Streptophyta</taxon>
        <taxon>Embryophyta</taxon>
        <taxon>Tracheophyta</taxon>
        <taxon>Spermatophyta</taxon>
        <taxon>Magnoliopsida</taxon>
        <taxon>eudicotyledons</taxon>
        <taxon>Gunneridae</taxon>
        <taxon>Pentapetalae</taxon>
        <taxon>rosids</taxon>
        <taxon>fabids</taxon>
        <taxon>Malpighiales</taxon>
        <taxon>Salicaceae</taxon>
        <taxon>Saliceae</taxon>
        <taxon>Salix</taxon>
    </lineage>
</organism>
<feature type="region of interest" description="Disordered" evidence="1">
    <location>
        <begin position="101"/>
        <end position="126"/>
    </location>
</feature>
<dbReference type="EMBL" id="JAPFFJ010000010">
    <property type="protein sequence ID" value="KAJ6418668.1"/>
    <property type="molecule type" value="Genomic_DNA"/>
</dbReference>
<keyword evidence="3" id="KW-1185">Reference proteome</keyword>
<proteinExistence type="predicted"/>
<name>A0AAD6K8M3_9ROSI</name>
<protein>
    <submittedName>
        <fullName evidence="2">Uncharacterized protein</fullName>
    </submittedName>
</protein>
<feature type="compositionally biased region" description="Acidic residues" evidence="1">
    <location>
        <begin position="50"/>
        <end position="71"/>
    </location>
</feature>
<accession>A0AAD6K8M3</accession>
<sequence length="126" mass="14018">MYLINNDQSDNGCEAIYVAIMQINDDKTIDSERVNRRSTVRKFIAAAGGSDEEDISDYADGSDEEDISDYGDEPKEDNLLQQLVAVMSKTTPTMVLNRRKTTCYGTTGGSDEEDNDDHGFDTMLTE</sequence>
<reference evidence="2 3" key="1">
    <citation type="journal article" date="2023" name="Int. J. Mol. Sci.">
        <title>De Novo Assembly and Annotation of 11 Diverse Shrub Willow (Salix) Genomes Reveals Novel Gene Organization in Sex-Linked Regions.</title>
        <authorList>
            <person name="Hyden B."/>
            <person name="Feng K."/>
            <person name="Yates T.B."/>
            <person name="Jawdy S."/>
            <person name="Cereghino C."/>
            <person name="Smart L.B."/>
            <person name="Muchero W."/>
        </authorList>
    </citation>
    <scope>NUCLEOTIDE SEQUENCE [LARGE SCALE GENOMIC DNA]</scope>
    <source>
        <tissue evidence="2">Shoot tip</tissue>
    </source>
</reference>
<gene>
    <name evidence="2" type="ORF">OIU84_001939</name>
</gene>
<dbReference type="AlphaFoldDB" id="A0AAD6K8M3"/>
<evidence type="ECO:0000313" key="3">
    <source>
        <dbReference type="Proteomes" id="UP001162972"/>
    </source>
</evidence>
<feature type="region of interest" description="Disordered" evidence="1">
    <location>
        <begin position="49"/>
        <end position="74"/>
    </location>
</feature>